<dbReference type="OMA" id="SSTRMIC"/>
<protein>
    <recommendedName>
        <fullName evidence="3">Transcription factor domain-containing protein</fullName>
    </recommendedName>
</protein>
<sequence length="208" mass="23287">MNVSDAVAYDVYDWTNRILVWCIYVLKICFLDDDDMSTDPQDAASRSQQLSALRSFEQDWNTMKPTIFNPIYYVDRDATNGRYFPQLWMTDPCQVVALQNIELGRIVLASHDLAAKRIGIGASAAQRSQESIFRSSTRMICGLALSNSTSQPALVTAGLAITLCGEYFVDRGEQNALLDILKTLRREHAWPTKDLAAQLVRAWAASEG</sequence>
<dbReference type="HOGENOM" id="CLU_1555085_0_0_1"/>
<dbReference type="AlphaFoldDB" id="W3XPH3"/>
<dbReference type="OrthoDB" id="8120565at2759"/>
<evidence type="ECO:0008006" key="3">
    <source>
        <dbReference type="Google" id="ProtNLM"/>
    </source>
</evidence>
<proteinExistence type="predicted"/>
<evidence type="ECO:0000313" key="1">
    <source>
        <dbReference type="EMBL" id="ETS87860.1"/>
    </source>
</evidence>
<dbReference type="GeneID" id="19266701"/>
<evidence type="ECO:0000313" key="2">
    <source>
        <dbReference type="Proteomes" id="UP000030651"/>
    </source>
</evidence>
<name>W3XPH3_PESFW</name>
<reference evidence="2" key="1">
    <citation type="journal article" date="2015" name="BMC Genomics">
        <title>Genomic and transcriptomic analysis of the endophytic fungus Pestalotiopsis fici reveals its lifestyle and high potential for synthesis of natural products.</title>
        <authorList>
            <person name="Wang X."/>
            <person name="Zhang X."/>
            <person name="Liu L."/>
            <person name="Xiang M."/>
            <person name="Wang W."/>
            <person name="Sun X."/>
            <person name="Che Y."/>
            <person name="Guo L."/>
            <person name="Liu G."/>
            <person name="Guo L."/>
            <person name="Wang C."/>
            <person name="Yin W.B."/>
            <person name="Stadler M."/>
            <person name="Zhang X."/>
            <person name="Liu X."/>
        </authorList>
    </citation>
    <scope>NUCLEOTIDE SEQUENCE [LARGE SCALE GENOMIC DNA]</scope>
    <source>
        <strain evidence="2">W106-1 / CGMCC3.15140</strain>
    </source>
</reference>
<dbReference type="RefSeq" id="XP_007828460.1">
    <property type="nucleotide sequence ID" value="XM_007830269.1"/>
</dbReference>
<dbReference type="KEGG" id="pfy:PFICI_01688"/>
<keyword evidence="2" id="KW-1185">Reference proteome</keyword>
<accession>W3XPH3</accession>
<gene>
    <name evidence="1" type="ORF">PFICI_01688</name>
</gene>
<dbReference type="Proteomes" id="UP000030651">
    <property type="component" value="Unassembled WGS sequence"/>
</dbReference>
<dbReference type="EMBL" id="KI912109">
    <property type="protein sequence ID" value="ETS87860.1"/>
    <property type="molecule type" value="Genomic_DNA"/>
</dbReference>
<dbReference type="InParanoid" id="W3XPH3"/>
<organism evidence="1 2">
    <name type="scientific">Pestalotiopsis fici (strain W106-1 / CGMCC3.15140)</name>
    <dbReference type="NCBI Taxonomy" id="1229662"/>
    <lineage>
        <taxon>Eukaryota</taxon>
        <taxon>Fungi</taxon>
        <taxon>Dikarya</taxon>
        <taxon>Ascomycota</taxon>
        <taxon>Pezizomycotina</taxon>
        <taxon>Sordariomycetes</taxon>
        <taxon>Xylariomycetidae</taxon>
        <taxon>Amphisphaeriales</taxon>
        <taxon>Sporocadaceae</taxon>
        <taxon>Pestalotiopsis</taxon>
    </lineage>
</organism>